<name>A0A061SQJ8_9RHOB</name>
<feature type="signal peptide" evidence="1">
    <location>
        <begin position="1"/>
        <end position="34"/>
    </location>
</feature>
<dbReference type="STRING" id="83219.PM02_06685"/>
<feature type="chain" id="PRO_5001611390" description="Esterase/lipase superfamily enzyme" evidence="1">
    <location>
        <begin position="35"/>
        <end position="366"/>
    </location>
</feature>
<evidence type="ECO:0000313" key="2">
    <source>
        <dbReference type="EMBL" id="KAJ03991.1"/>
    </source>
</evidence>
<dbReference type="eggNOG" id="COG4782">
    <property type="taxonomic scope" value="Bacteria"/>
</dbReference>
<sequence>MRSQQSNRPGGRRSMNARVLSLLLLPLLAGCAQTPDRISFAQPPASALVQEIYVTSGNLPSVKARDLKQDRNARTNFVQYDVSIPANHTLGQIEWPDGATDPRTDFAVVGQKDLGSSAALIKAIQAEQGDEIALFVHGYNNTPSEALYRFAQISHDFEITTPRILFSWPSAGTATGYIYDRDSVLFARDPLADLLTEIARKTNKEVTLLAHSMGAHLTMEVLRQLAITGRRDVLDNLRVVALLAPDIDPDVFRAQATAIGKLPDPFVILTNRDDKALSLSAFFNIGRQKVGDLSRAADVSGFDITLFDFTALADGSNLDHLVPMTSPAAISVLRDLVRSDRRGQIDLSQFDVGDDGVIRARARKGL</sequence>
<organism evidence="2 3">
    <name type="scientific">Sulfitobacter mediterraneus</name>
    <dbReference type="NCBI Taxonomy" id="83219"/>
    <lineage>
        <taxon>Bacteria</taxon>
        <taxon>Pseudomonadati</taxon>
        <taxon>Pseudomonadota</taxon>
        <taxon>Alphaproteobacteria</taxon>
        <taxon>Rhodobacterales</taxon>
        <taxon>Roseobacteraceae</taxon>
        <taxon>Sulfitobacter</taxon>
    </lineage>
</organism>
<dbReference type="InterPro" id="IPR010297">
    <property type="entry name" value="DUF900_hydrolase"/>
</dbReference>
<dbReference type="InterPro" id="IPR029058">
    <property type="entry name" value="AB_hydrolase_fold"/>
</dbReference>
<dbReference type="SUPFAM" id="SSF53474">
    <property type="entry name" value="alpha/beta-Hydrolases"/>
    <property type="match status" value="1"/>
</dbReference>
<dbReference type="PANTHER" id="PTHR36513:SF1">
    <property type="entry name" value="TRANSMEMBRANE PROTEIN"/>
    <property type="match status" value="1"/>
</dbReference>
<keyword evidence="1" id="KW-0732">Signal</keyword>
<evidence type="ECO:0000313" key="3">
    <source>
        <dbReference type="Proteomes" id="UP000027337"/>
    </source>
</evidence>
<keyword evidence="3" id="KW-1185">Reference proteome</keyword>
<proteinExistence type="predicted"/>
<comment type="caution">
    <text evidence="2">The sequence shown here is derived from an EMBL/GenBank/DDBJ whole genome shotgun (WGS) entry which is preliminary data.</text>
</comment>
<dbReference type="Proteomes" id="UP000027337">
    <property type="component" value="Unassembled WGS sequence"/>
</dbReference>
<dbReference type="AlphaFoldDB" id="A0A061SQJ8"/>
<dbReference type="InterPro" id="IPR014586">
    <property type="entry name" value="UCP033909"/>
</dbReference>
<dbReference type="Pfam" id="PF05990">
    <property type="entry name" value="DUF900"/>
    <property type="match status" value="1"/>
</dbReference>
<dbReference type="PIRSF" id="PIRSF033909">
    <property type="entry name" value="UCP033909"/>
    <property type="match status" value="1"/>
</dbReference>
<evidence type="ECO:0008006" key="4">
    <source>
        <dbReference type="Google" id="ProtNLM"/>
    </source>
</evidence>
<protein>
    <recommendedName>
        <fullName evidence="4">Esterase/lipase superfamily enzyme</fullName>
    </recommendedName>
</protein>
<evidence type="ECO:0000256" key="1">
    <source>
        <dbReference type="SAM" id="SignalP"/>
    </source>
</evidence>
<gene>
    <name evidence="2" type="ORF">PM02_06685</name>
</gene>
<reference evidence="2 3" key="1">
    <citation type="journal article" date="2014" name="Genome Announc.">
        <title>Draft Genome Sequences of Two Isolates of the Roseobacter Group, Sulfitobacter sp. Strains 3SOLIMAR09 and 1FIGIMAR09, from Harbors of Mallorca Island (Mediterranean Sea).</title>
        <authorList>
            <person name="Mas-Llado M."/>
            <person name="Pina-Villalonga J.M."/>
            <person name="Brunet-Galmes I."/>
            <person name="Nogales B."/>
            <person name="Bosch R."/>
        </authorList>
    </citation>
    <scope>NUCLEOTIDE SEQUENCE [LARGE SCALE GENOMIC DNA]</scope>
    <source>
        <strain evidence="2 3">1FIGIMAR09</strain>
    </source>
</reference>
<dbReference type="PROSITE" id="PS51257">
    <property type="entry name" value="PROKAR_LIPOPROTEIN"/>
    <property type="match status" value="1"/>
</dbReference>
<dbReference type="Gene3D" id="3.40.50.1820">
    <property type="entry name" value="alpha/beta hydrolase"/>
    <property type="match status" value="1"/>
</dbReference>
<dbReference type="PANTHER" id="PTHR36513">
    <property type="entry name" value="ABC TRANSMEMBRANE TYPE-1 DOMAIN-CONTAINING PROTEIN"/>
    <property type="match status" value="1"/>
</dbReference>
<dbReference type="EMBL" id="JEMU01000004">
    <property type="protein sequence ID" value="KAJ03991.1"/>
    <property type="molecule type" value="Genomic_DNA"/>
</dbReference>
<accession>A0A061SQJ8</accession>